<accession>A0A7S2UD15</accession>
<dbReference type="EMBL" id="HBHQ01008535">
    <property type="protein sequence ID" value="CAD9813882.1"/>
    <property type="molecule type" value="Transcribed_RNA"/>
</dbReference>
<dbReference type="AlphaFoldDB" id="A0A7S2UD15"/>
<name>A0A7S2UD15_9STRA</name>
<proteinExistence type="predicted"/>
<protein>
    <submittedName>
        <fullName evidence="2">Uncharacterized protein</fullName>
    </submittedName>
</protein>
<reference evidence="2" key="1">
    <citation type="submission" date="2021-01" db="EMBL/GenBank/DDBJ databases">
        <authorList>
            <person name="Corre E."/>
            <person name="Pelletier E."/>
            <person name="Niang G."/>
            <person name="Scheremetjew M."/>
            <person name="Finn R."/>
            <person name="Kale V."/>
            <person name="Holt S."/>
            <person name="Cochrane G."/>
            <person name="Meng A."/>
            <person name="Brown T."/>
            <person name="Cohen L."/>
        </authorList>
    </citation>
    <scope>NUCLEOTIDE SEQUENCE</scope>
    <source>
        <strain evidence="2">CCMP2084</strain>
    </source>
</reference>
<feature type="transmembrane region" description="Helical" evidence="1">
    <location>
        <begin position="12"/>
        <end position="33"/>
    </location>
</feature>
<evidence type="ECO:0000313" key="2">
    <source>
        <dbReference type="EMBL" id="CAD9813882.1"/>
    </source>
</evidence>
<gene>
    <name evidence="2" type="ORF">ASEP1449_LOCUS5707</name>
</gene>
<keyword evidence="1" id="KW-0472">Membrane</keyword>
<dbReference type="Gene3D" id="1.20.140.150">
    <property type="match status" value="1"/>
</dbReference>
<feature type="transmembrane region" description="Helical" evidence="1">
    <location>
        <begin position="197"/>
        <end position="220"/>
    </location>
</feature>
<keyword evidence="1" id="KW-1133">Transmembrane helix</keyword>
<feature type="transmembrane region" description="Helical" evidence="1">
    <location>
        <begin position="157"/>
        <end position="177"/>
    </location>
</feature>
<keyword evidence="1" id="KW-0812">Transmembrane</keyword>
<organism evidence="2">
    <name type="scientific">Attheya septentrionalis</name>
    <dbReference type="NCBI Taxonomy" id="420275"/>
    <lineage>
        <taxon>Eukaryota</taxon>
        <taxon>Sar</taxon>
        <taxon>Stramenopiles</taxon>
        <taxon>Ochrophyta</taxon>
        <taxon>Bacillariophyta</taxon>
        <taxon>Coscinodiscophyceae</taxon>
        <taxon>Chaetocerotophycidae</taxon>
        <taxon>Chaetocerotales</taxon>
        <taxon>Attheyaceae</taxon>
        <taxon>Attheya</taxon>
    </lineage>
</organism>
<sequence length="243" mass="27114">MTAKTATGKFVVYFLAYALGLGLLISILSPQWVHITAEQDNNTDNNNIKSVFKGRYGPFYGQTKTCDVTSDNVDGTATNLTTCSRWKFDSLDLSDCDALVVEDENNDNASKLCRYLLTWRVMAILTLIALVPITMLVRSAACLQVFTCGCCGSSFDFIAMLLFWFVVLLSIITWSILISSINMMRDNSQVLKAGYMWGFWIYLVSATFLASMCAVAADWASNDSIFRKLYNTIHSKLLPDNKS</sequence>
<evidence type="ECO:0000256" key="1">
    <source>
        <dbReference type="SAM" id="Phobius"/>
    </source>
</evidence>
<feature type="transmembrane region" description="Helical" evidence="1">
    <location>
        <begin position="117"/>
        <end position="137"/>
    </location>
</feature>